<dbReference type="PANTHER" id="PTHR33910">
    <property type="entry name" value="PROTEIN TRANSLOCASE SUBUNIT SECE"/>
    <property type="match status" value="1"/>
</dbReference>
<evidence type="ECO:0000256" key="1">
    <source>
        <dbReference type="ARBA" id="ARBA00004370"/>
    </source>
</evidence>
<dbReference type="InterPro" id="IPR005807">
    <property type="entry name" value="SecE_bac"/>
</dbReference>
<evidence type="ECO:0000313" key="10">
    <source>
        <dbReference type="EMBL" id="KTD18606.1"/>
    </source>
</evidence>
<accession>A0A0W0VEP5</accession>
<dbReference type="GO" id="GO:0005886">
    <property type="term" value="C:plasma membrane"/>
    <property type="evidence" value="ECO:0007669"/>
    <property type="project" value="UniProtKB-UniRule"/>
</dbReference>
<dbReference type="EMBL" id="LNYJ01000005">
    <property type="protein sequence ID" value="KTD18606.1"/>
    <property type="molecule type" value="Genomic_DNA"/>
</dbReference>
<comment type="function">
    <text evidence="9">Essential subunit of the Sec protein translocation channel SecYEG. Clamps together the 2 halves of SecY. May contact the channel plug during translocation.</text>
</comment>
<dbReference type="Proteomes" id="UP000055035">
    <property type="component" value="Unassembled WGS sequence"/>
</dbReference>
<evidence type="ECO:0000256" key="2">
    <source>
        <dbReference type="ARBA" id="ARBA00022448"/>
    </source>
</evidence>
<evidence type="ECO:0000256" key="7">
    <source>
        <dbReference type="ARBA" id="ARBA00023010"/>
    </source>
</evidence>
<evidence type="ECO:0000256" key="9">
    <source>
        <dbReference type="HAMAP-Rule" id="MF_00422"/>
    </source>
</evidence>
<feature type="transmembrane region" description="Helical" evidence="9">
    <location>
        <begin position="85"/>
        <end position="103"/>
    </location>
</feature>
<dbReference type="Pfam" id="PF00584">
    <property type="entry name" value="SecE"/>
    <property type="match status" value="1"/>
</dbReference>
<dbReference type="PANTHER" id="PTHR33910:SF1">
    <property type="entry name" value="PROTEIN TRANSLOCASE SUBUNIT SECE"/>
    <property type="match status" value="1"/>
</dbReference>
<dbReference type="GO" id="GO:0009306">
    <property type="term" value="P:protein secretion"/>
    <property type="evidence" value="ECO:0007669"/>
    <property type="project" value="UniProtKB-UniRule"/>
</dbReference>
<gene>
    <name evidence="9 10" type="primary">secE</name>
    <name evidence="10" type="ORF">Ljor_0332</name>
</gene>
<dbReference type="InterPro" id="IPR001901">
    <property type="entry name" value="Translocase_SecE/Sec61-g"/>
</dbReference>
<proteinExistence type="inferred from homology"/>
<evidence type="ECO:0000256" key="8">
    <source>
        <dbReference type="ARBA" id="ARBA00023136"/>
    </source>
</evidence>
<evidence type="ECO:0000256" key="5">
    <source>
        <dbReference type="ARBA" id="ARBA00022927"/>
    </source>
</evidence>
<name>A0A0W0VEP5_9GAMM</name>
<comment type="caution">
    <text evidence="9">Lacks conserved residue(s) required for the propagation of feature annotation.</text>
</comment>
<keyword evidence="6 9" id="KW-1133">Transmembrane helix</keyword>
<keyword evidence="7 9" id="KW-0811">Translocation</keyword>
<organism evidence="10 11">
    <name type="scientific">Legionella jordanis</name>
    <dbReference type="NCBI Taxonomy" id="456"/>
    <lineage>
        <taxon>Bacteria</taxon>
        <taxon>Pseudomonadati</taxon>
        <taxon>Pseudomonadota</taxon>
        <taxon>Gammaproteobacteria</taxon>
        <taxon>Legionellales</taxon>
        <taxon>Legionellaceae</taxon>
        <taxon>Legionella</taxon>
    </lineage>
</organism>
<keyword evidence="11" id="KW-1185">Reference proteome</keyword>
<dbReference type="GO" id="GO:0043952">
    <property type="term" value="P:protein transport by the Sec complex"/>
    <property type="evidence" value="ECO:0007669"/>
    <property type="project" value="UniProtKB-UniRule"/>
</dbReference>
<dbReference type="PATRIC" id="fig|456.5.peg.351"/>
<feature type="transmembrane region" description="Helical" evidence="9">
    <location>
        <begin position="138"/>
        <end position="162"/>
    </location>
</feature>
<sequence>MILWCEVIFAPNFSVRPVAQLAERRSPKPQVGGSIPSWPANTLDNMNTSSDSKMKLKEIALWFGILLITILAFFGTYYFDFSAPIKAIIWISWFILAAVLGFFTSKGKEVFAFAKSAKIELQKVVWPSRQETVQTTSIVMAMVAITGFVLWGIDSAMMWVIAKLTHLG</sequence>
<feature type="transmembrane region" description="Helical" evidence="9">
    <location>
        <begin position="59"/>
        <end position="79"/>
    </location>
</feature>
<dbReference type="AntiFam" id="ANF00010">
    <property type="entry name" value="tRNA translation"/>
</dbReference>
<comment type="similarity">
    <text evidence="9">Belongs to the SecE/SEC61-gamma family.</text>
</comment>
<dbReference type="GO" id="GO:0065002">
    <property type="term" value="P:intracellular protein transmembrane transport"/>
    <property type="evidence" value="ECO:0007669"/>
    <property type="project" value="UniProtKB-UniRule"/>
</dbReference>
<comment type="caution">
    <text evidence="10">The sequence shown here is derived from an EMBL/GenBank/DDBJ whole genome shotgun (WGS) entry which is preliminary data.</text>
</comment>
<evidence type="ECO:0000256" key="4">
    <source>
        <dbReference type="ARBA" id="ARBA00022692"/>
    </source>
</evidence>
<keyword evidence="8 9" id="KW-0472">Membrane</keyword>
<dbReference type="STRING" id="456.Ljor_0332"/>
<reference evidence="10 11" key="1">
    <citation type="submission" date="2015-11" db="EMBL/GenBank/DDBJ databases">
        <title>Genomic analysis of 38 Legionella species identifies large and diverse effector repertoires.</title>
        <authorList>
            <person name="Burstein D."/>
            <person name="Amaro F."/>
            <person name="Zusman T."/>
            <person name="Lifshitz Z."/>
            <person name="Cohen O."/>
            <person name="Gilbert J.A."/>
            <person name="Pupko T."/>
            <person name="Shuman H.A."/>
            <person name="Segal G."/>
        </authorList>
    </citation>
    <scope>NUCLEOTIDE SEQUENCE [LARGE SCALE GENOMIC DNA]</scope>
    <source>
        <strain evidence="10 11">BL-540</strain>
    </source>
</reference>
<protein>
    <recommendedName>
        <fullName evidence="9">Protein translocase subunit SecE</fullName>
    </recommendedName>
</protein>
<keyword evidence="4 9" id="KW-0812">Transmembrane</keyword>
<comment type="subcellular location">
    <subcellularLocation>
        <location evidence="1">Membrane</location>
    </subcellularLocation>
</comment>
<dbReference type="NCBIfam" id="TIGR00964">
    <property type="entry name" value="secE_bact"/>
    <property type="match status" value="1"/>
</dbReference>
<evidence type="ECO:0000256" key="3">
    <source>
        <dbReference type="ARBA" id="ARBA00022475"/>
    </source>
</evidence>
<dbReference type="InterPro" id="IPR038379">
    <property type="entry name" value="SecE_sf"/>
</dbReference>
<dbReference type="AlphaFoldDB" id="A0A0W0VEP5"/>
<comment type="subunit">
    <text evidence="9">Component of the Sec protein translocase complex. Heterotrimer consisting of SecY, SecE and SecG subunits. The heterotrimers can form oligomers, although 1 heterotrimer is thought to be able to translocate proteins. Interacts with the ribosome. Interacts with SecDF, and other proteins may be involved. Interacts with SecA.</text>
</comment>
<keyword evidence="3 9" id="KW-1003">Cell membrane</keyword>
<dbReference type="GO" id="GO:0008320">
    <property type="term" value="F:protein transmembrane transporter activity"/>
    <property type="evidence" value="ECO:0007669"/>
    <property type="project" value="UniProtKB-UniRule"/>
</dbReference>
<evidence type="ECO:0000313" key="11">
    <source>
        <dbReference type="Proteomes" id="UP000055035"/>
    </source>
</evidence>
<dbReference type="Gene3D" id="1.20.5.1030">
    <property type="entry name" value="Preprotein translocase secy subunit"/>
    <property type="match status" value="1"/>
</dbReference>
<dbReference type="PRINTS" id="PR01650">
    <property type="entry name" value="SECETRNLCASE"/>
</dbReference>
<keyword evidence="2 9" id="KW-0813">Transport</keyword>
<dbReference type="GO" id="GO:0006605">
    <property type="term" value="P:protein targeting"/>
    <property type="evidence" value="ECO:0007669"/>
    <property type="project" value="UniProtKB-UniRule"/>
</dbReference>
<dbReference type="HAMAP" id="MF_00422">
    <property type="entry name" value="SecE"/>
    <property type="match status" value="1"/>
</dbReference>
<keyword evidence="5 9" id="KW-0653">Protein transport</keyword>
<evidence type="ECO:0000256" key="6">
    <source>
        <dbReference type="ARBA" id="ARBA00022989"/>
    </source>
</evidence>